<dbReference type="InterPro" id="IPR001757">
    <property type="entry name" value="P_typ_ATPase"/>
</dbReference>
<keyword evidence="7" id="KW-0813">Transport</keyword>
<comment type="subcellular location">
    <subcellularLocation>
        <location evidence="1">Cell membrane</location>
        <topology evidence="1">Multi-pass membrane protein</topology>
    </subcellularLocation>
</comment>
<feature type="transmembrane region" description="Helical" evidence="14">
    <location>
        <begin position="7"/>
        <end position="23"/>
    </location>
</feature>
<dbReference type="InterPro" id="IPR023214">
    <property type="entry name" value="HAD_sf"/>
</dbReference>
<keyword evidence="7" id="KW-0187">Copper transport</keyword>
<evidence type="ECO:0000256" key="6">
    <source>
        <dbReference type="ARBA" id="ARBA00022741"/>
    </source>
</evidence>
<dbReference type="InterPro" id="IPR044492">
    <property type="entry name" value="P_typ_ATPase_HD_dom"/>
</dbReference>
<evidence type="ECO:0000313" key="17">
    <source>
        <dbReference type="Proteomes" id="UP001321861"/>
    </source>
</evidence>
<dbReference type="SFLD" id="SFLDF00027">
    <property type="entry name" value="p-type_atpase"/>
    <property type="match status" value="1"/>
</dbReference>
<evidence type="ECO:0000256" key="14">
    <source>
        <dbReference type="RuleBase" id="RU362081"/>
    </source>
</evidence>
<dbReference type="InterPro" id="IPR051949">
    <property type="entry name" value="Cation_Transport_ATPase"/>
</dbReference>
<dbReference type="GO" id="GO:0016887">
    <property type="term" value="F:ATP hydrolysis activity"/>
    <property type="evidence" value="ECO:0007669"/>
    <property type="project" value="InterPro"/>
</dbReference>
<feature type="domain" description="P-type ATPase A" evidence="15">
    <location>
        <begin position="119"/>
        <end position="220"/>
    </location>
</feature>
<organism evidence="16 17">
    <name type="scientific">Xylocopilactobacillus apicola</name>
    <dbReference type="NCBI Taxonomy" id="2932184"/>
    <lineage>
        <taxon>Bacteria</taxon>
        <taxon>Bacillati</taxon>
        <taxon>Bacillota</taxon>
        <taxon>Bacilli</taxon>
        <taxon>Lactobacillales</taxon>
        <taxon>Lactobacillaceae</taxon>
        <taxon>Xylocopilactobacillus</taxon>
    </lineage>
</organism>
<dbReference type="Gene3D" id="3.40.50.1000">
    <property type="entry name" value="HAD superfamily/HAD-like"/>
    <property type="match status" value="1"/>
</dbReference>
<evidence type="ECO:0000313" key="16">
    <source>
        <dbReference type="EMBL" id="BDR58960.1"/>
    </source>
</evidence>
<dbReference type="SFLD" id="SFLDG00002">
    <property type="entry name" value="C1.7:_P-type_atpase_like"/>
    <property type="match status" value="1"/>
</dbReference>
<reference evidence="16 17" key="1">
    <citation type="journal article" date="2023" name="Microbiol. Spectr.">
        <title>Symbiosis of Carpenter Bees with Uncharacterized Lactic Acid Bacteria Showing NAD Auxotrophy.</title>
        <authorList>
            <person name="Kawasaki S."/>
            <person name="Ozawa K."/>
            <person name="Mori T."/>
            <person name="Yamamoto A."/>
            <person name="Ito M."/>
            <person name="Ohkuma M."/>
            <person name="Sakamoto M."/>
            <person name="Matsutani M."/>
        </authorList>
    </citation>
    <scope>NUCLEOTIDE SEQUENCE [LARGE SCALE GENOMIC DNA]</scope>
    <source>
        <strain evidence="16 17">XA3</strain>
    </source>
</reference>
<evidence type="ECO:0000259" key="15">
    <source>
        <dbReference type="Pfam" id="PF00122"/>
    </source>
</evidence>
<evidence type="ECO:0000256" key="3">
    <source>
        <dbReference type="ARBA" id="ARBA00022475"/>
    </source>
</evidence>
<dbReference type="EMBL" id="AP026802">
    <property type="protein sequence ID" value="BDR58960.1"/>
    <property type="molecule type" value="Genomic_DNA"/>
</dbReference>
<dbReference type="Pfam" id="PF00122">
    <property type="entry name" value="E1-E2_ATPase"/>
    <property type="match status" value="1"/>
</dbReference>
<dbReference type="KEGG" id="xap:XA3_14010"/>
<dbReference type="AlphaFoldDB" id="A0AAU9DBQ3"/>
<dbReference type="GO" id="GO:0019829">
    <property type="term" value="F:ATPase-coupled monoatomic cation transmembrane transporter activity"/>
    <property type="evidence" value="ECO:0007669"/>
    <property type="project" value="InterPro"/>
</dbReference>
<dbReference type="Proteomes" id="UP001321861">
    <property type="component" value="Chromosome"/>
</dbReference>
<dbReference type="InterPro" id="IPR008250">
    <property type="entry name" value="ATPase_P-typ_transduc_dom_A_sf"/>
</dbReference>
<dbReference type="InterPro" id="IPR036412">
    <property type="entry name" value="HAD-like_sf"/>
</dbReference>
<keyword evidence="11 14" id="KW-1133">Transmembrane helix</keyword>
<feature type="transmembrane region" description="Helical" evidence="14">
    <location>
        <begin position="239"/>
        <end position="261"/>
    </location>
</feature>
<keyword evidence="10" id="KW-1278">Translocase</keyword>
<comment type="similarity">
    <text evidence="2 14">Belongs to the cation transport ATPase (P-type) (TC 3.A.3) family. Type IB subfamily.</text>
</comment>
<evidence type="ECO:0000256" key="4">
    <source>
        <dbReference type="ARBA" id="ARBA00022692"/>
    </source>
</evidence>
<dbReference type="NCBIfam" id="TIGR01494">
    <property type="entry name" value="ATPase_P-type"/>
    <property type="match status" value="1"/>
</dbReference>
<gene>
    <name evidence="16" type="ORF">XA3_14010</name>
</gene>
<keyword evidence="6 14" id="KW-0547">Nucleotide-binding</keyword>
<dbReference type="PROSITE" id="PS01229">
    <property type="entry name" value="COF_2"/>
    <property type="match status" value="1"/>
</dbReference>
<evidence type="ECO:0000256" key="9">
    <source>
        <dbReference type="ARBA" id="ARBA00022842"/>
    </source>
</evidence>
<dbReference type="PANTHER" id="PTHR43079">
    <property type="entry name" value="PROBABLE CADMIUM/ZINC-TRANSPORTING ATPASE HMA1"/>
    <property type="match status" value="1"/>
</dbReference>
<evidence type="ECO:0000256" key="7">
    <source>
        <dbReference type="ARBA" id="ARBA00022796"/>
    </source>
</evidence>
<evidence type="ECO:0000256" key="13">
    <source>
        <dbReference type="ARBA" id="ARBA00023136"/>
    </source>
</evidence>
<keyword evidence="7" id="KW-0406">Ion transport</keyword>
<accession>A0AAU9DBQ3</accession>
<sequence>MKLSKPVWAYLIGLVIFFGALFVPENQLIMRNGLFFAAVLLAGYHVTLEGLTDTVEKTKEQKRFIPNIHILMCLAALGSMIIGSFEEAALLILIFAGADFLEEYAENKSRKEITSLLKMAPVEAQRINYDGKMEIVAVSDLSVGDHLQVLNGAQVPTDGTITKGSASINEASISGESIPREKQTGDEVFGGTINGNSTFEMVVTKNSSDTVFAKIIQMVETAQETPTKTATIIQKIEPVYVKTVLLLLPFVLLAGPFLFGWTWEMSFYRMIGFLVAASPCALAASAVPATLSSISNLARNGVLFKGGAYLANLSQLKAIAFDKTGTLTQGEPAVTDSFFDQTIDRKELINVIVALEKQSNHPLAKAIVAGFKPTEKLNGLDCENKIGQGLSASYQGHEYSIGKSENFNQISDSYKIRYKKWSEQGKTVVYLGIDGKVVGAVALMDLPKETAKSAIQYFNHHGVKTVMITGDSKITGQAVAGNLAIEEVVTNVMPDQKVEVIDQLHQEDREVAMVGDGVNDAPALVNADIGVAMGSGTDVAIDVADVVLVKNDLSRLTFAHYLSGKMNWIVIENIIFSLSVVVLLLLLNVLQITNIGWGVALHEGSTLIVTFNSLRLLLVRRPQT</sequence>
<evidence type="ECO:0000256" key="10">
    <source>
        <dbReference type="ARBA" id="ARBA00022967"/>
    </source>
</evidence>
<dbReference type="CDD" id="cd07551">
    <property type="entry name" value="P-type_ATPase_HM_ZosA_PfeT-like"/>
    <property type="match status" value="1"/>
</dbReference>
<dbReference type="InterPro" id="IPR018303">
    <property type="entry name" value="ATPase_P-typ_P_site"/>
</dbReference>
<dbReference type="SUPFAM" id="SSF81653">
    <property type="entry name" value="Calcium ATPase, transduction domain A"/>
    <property type="match status" value="1"/>
</dbReference>
<dbReference type="GO" id="GO:0005886">
    <property type="term" value="C:plasma membrane"/>
    <property type="evidence" value="ECO:0007669"/>
    <property type="project" value="UniProtKB-SubCell"/>
</dbReference>
<feature type="transmembrane region" description="Helical" evidence="14">
    <location>
        <begin position="267"/>
        <end position="291"/>
    </location>
</feature>
<dbReference type="InterPro" id="IPR027256">
    <property type="entry name" value="P-typ_ATPase_IB"/>
</dbReference>
<dbReference type="PROSITE" id="PS00154">
    <property type="entry name" value="ATPASE_E1_E2"/>
    <property type="match status" value="1"/>
</dbReference>
<keyword evidence="9" id="KW-0460">Magnesium</keyword>
<dbReference type="Gene3D" id="2.70.150.10">
    <property type="entry name" value="Calcium-transporting ATPase, cytoplasmic transduction domain A"/>
    <property type="match status" value="1"/>
</dbReference>
<dbReference type="Pfam" id="PF00702">
    <property type="entry name" value="Hydrolase"/>
    <property type="match status" value="1"/>
</dbReference>
<feature type="transmembrane region" description="Helical" evidence="14">
    <location>
        <begin position="64"/>
        <end position="82"/>
    </location>
</feature>
<dbReference type="SUPFAM" id="SSF56784">
    <property type="entry name" value="HAD-like"/>
    <property type="match status" value="1"/>
</dbReference>
<keyword evidence="4 14" id="KW-0812">Transmembrane</keyword>
<keyword evidence="8 14" id="KW-0067">ATP-binding</keyword>
<evidence type="ECO:0000256" key="11">
    <source>
        <dbReference type="ARBA" id="ARBA00022989"/>
    </source>
</evidence>
<dbReference type="Gene3D" id="3.40.1110.10">
    <property type="entry name" value="Calcium-transporting ATPase, cytoplasmic domain N"/>
    <property type="match status" value="1"/>
</dbReference>
<keyword evidence="17" id="KW-1185">Reference proteome</keyword>
<feature type="transmembrane region" description="Helical" evidence="14">
    <location>
        <begin position="568"/>
        <end position="589"/>
    </location>
</feature>
<dbReference type="InterPro" id="IPR023298">
    <property type="entry name" value="ATPase_P-typ_TM_dom_sf"/>
</dbReference>
<dbReference type="InterPro" id="IPR023299">
    <property type="entry name" value="ATPase_P-typ_cyto_dom_N"/>
</dbReference>
<evidence type="ECO:0000256" key="1">
    <source>
        <dbReference type="ARBA" id="ARBA00004651"/>
    </source>
</evidence>
<keyword evidence="3 14" id="KW-1003">Cell membrane</keyword>
<dbReference type="GO" id="GO:0046872">
    <property type="term" value="F:metal ion binding"/>
    <property type="evidence" value="ECO:0007669"/>
    <property type="project" value="UniProtKB-KW"/>
</dbReference>
<dbReference type="PRINTS" id="PR00119">
    <property type="entry name" value="CATATPASE"/>
</dbReference>
<evidence type="ECO:0000256" key="5">
    <source>
        <dbReference type="ARBA" id="ARBA00022723"/>
    </source>
</evidence>
<dbReference type="PANTHER" id="PTHR43079:SF1">
    <property type="entry name" value="CADMIUM_ZINC-TRANSPORTING ATPASE HMA1, CHLOROPLASTIC-RELATED"/>
    <property type="match status" value="1"/>
</dbReference>
<keyword evidence="12" id="KW-0186">Copper</keyword>
<dbReference type="NCBIfam" id="TIGR01512">
    <property type="entry name" value="ATPase-IB2_Cd"/>
    <property type="match status" value="1"/>
</dbReference>
<evidence type="ECO:0000256" key="2">
    <source>
        <dbReference type="ARBA" id="ARBA00006024"/>
    </source>
</evidence>
<keyword evidence="13 14" id="KW-0472">Membrane</keyword>
<dbReference type="SFLD" id="SFLDS00003">
    <property type="entry name" value="Haloacid_Dehalogenase"/>
    <property type="match status" value="1"/>
</dbReference>
<protein>
    <submittedName>
        <fullName evidence="16">Metal-transporting ATPase</fullName>
    </submittedName>
</protein>
<dbReference type="InterPro" id="IPR059000">
    <property type="entry name" value="ATPase_P-type_domA"/>
</dbReference>
<feature type="transmembrane region" description="Helical" evidence="14">
    <location>
        <begin position="29"/>
        <end position="52"/>
    </location>
</feature>
<proteinExistence type="inferred from homology"/>
<dbReference type="RefSeq" id="WP_317634779.1">
    <property type="nucleotide sequence ID" value="NZ_AP026802.1"/>
</dbReference>
<evidence type="ECO:0000256" key="8">
    <source>
        <dbReference type="ARBA" id="ARBA00022840"/>
    </source>
</evidence>
<dbReference type="GO" id="GO:0006825">
    <property type="term" value="P:copper ion transport"/>
    <property type="evidence" value="ECO:0007669"/>
    <property type="project" value="UniProtKB-KW"/>
</dbReference>
<dbReference type="GO" id="GO:0005524">
    <property type="term" value="F:ATP binding"/>
    <property type="evidence" value="ECO:0007669"/>
    <property type="project" value="UniProtKB-UniRule"/>
</dbReference>
<keyword evidence="5 14" id="KW-0479">Metal-binding</keyword>
<evidence type="ECO:0000256" key="12">
    <source>
        <dbReference type="ARBA" id="ARBA00023008"/>
    </source>
</evidence>
<name>A0AAU9DBQ3_9LACO</name>
<dbReference type="SUPFAM" id="SSF81665">
    <property type="entry name" value="Calcium ATPase, transmembrane domain M"/>
    <property type="match status" value="1"/>
</dbReference>
<dbReference type="NCBIfam" id="TIGR01525">
    <property type="entry name" value="ATPase-IB_hvy"/>
    <property type="match status" value="1"/>
</dbReference>
<dbReference type="FunFam" id="2.70.150.10:FF:000020">
    <property type="entry name" value="Copper-exporting P-type ATPase A"/>
    <property type="match status" value="1"/>
</dbReference>